<dbReference type="EMBL" id="CP062310">
    <property type="protein sequence ID" value="QOJ79431.1"/>
    <property type="molecule type" value="Genomic_DNA"/>
</dbReference>
<dbReference type="InParanoid" id="A0A7L9FIH4"/>
<evidence type="ECO:0000313" key="8">
    <source>
        <dbReference type="Proteomes" id="UP000594121"/>
    </source>
</evidence>
<reference evidence="7 8" key="1">
    <citation type="submission" date="2020-10" db="EMBL/GenBank/DDBJ databases">
        <title>Thermofilum lucidum 3507LT sp. nov. a novel member of Thermofilaceae family isolated from Chile hot spring, and proposal of description order Thermofilales.</title>
        <authorList>
            <person name="Zayulina K.S."/>
            <person name="Elcheninov A.G."/>
            <person name="Toshchakov S.V."/>
            <person name="Kublanov I.V."/>
        </authorList>
    </citation>
    <scope>NUCLEOTIDE SEQUENCE [LARGE SCALE GENOMIC DNA]</scope>
    <source>
        <strain evidence="7 8">3507LT</strain>
    </source>
</reference>
<dbReference type="KEGG" id="thel:IG193_02930"/>
<dbReference type="InterPro" id="IPR001193">
    <property type="entry name" value="MBTPS2"/>
</dbReference>
<gene>
    <name evidence="7" type="ORF">IG193_02930</name>
</gene>
<dbReference type="FunCoup" id="A0A7L9FIH4">
    <property type="interactions" value="47"/>
</dbReference>
<evidence type="ECO:0000256" key="1">
    <source>
        <dbReference type="ARBA" id="ARBA00004127"/>
    </source>
</evidence>
<feature type="domain" description="PDZ" evidence="6">
    <location>
        <begin position="214"/>
        <end position="271"/>
    </location>
</feature>
<comment type="subcellular location">
    <subcellularLocation>
        <location evidence="1">Endomembrane system</location>
        <topology evidence="1">Multi-pass membrane protein</topology>
    </subcellularLocation>
</comment>
<dbReference type="PANTHER" id="PTHR13325:SF3">
    <property type="entry name" value="MEMBRANE-BOUND TRANSCRIPTION FACTOR SITE-2 PROTEASE"/>
    <property type="match status" value="1"/>
</dbReference>
<accession>A0A7L9FIH4</accession>
<dbReference type="GO" id="GO:0005737">
    <property type="term" value="C:cytoplasm"/>
    <property type="evidence" value="ECO:0007669"/>
    <property type="project" value="TreeGrafter"/>
</dbReference>
<evidence type="ECO:0000256" key="2">
    <source>
        <dbReference type="ARBA" id="ARBA00022692"/>
    </source>
</evidence>
<keyword evidence="7" id="KW-0645">Protease</keyword>
<feature type="transmembrane region" description="Helical" evidence="5">
    <location>
        <begin position="113"/>
        <end position="136"/>
    </location>
</feature>
<dbReference type="GO" id="GO:0031293">
    <property type="term" value="P:membrane protein intracellular domain proteolysis"/>
    <property type="evidence" value="ECO:0007669"/>
    <property type="project" value="TreeGrafter"/>
</dbReference>
<feature type="transmembrane region" description="Helical" evidence="5">
    <location>
        <begin position="73"/>
        <end position="93"/>
    </location>
</feature>
<dbReference type="GO" id="GO:0012505">
    <property type="term" value="C:endomembrane system"/>
    <property type="evidence" value="ECO:0007669"/>
    <property type="project" value="UniProtKB-SubCell"/>
</dbReference>
<keyword evidence="4 5" id="KW-0472">Membrane</keyword>
<dbReference type="Pfam" id="PF02163">
    <property type="entry name" value="Peptidase_M50"/>
    <property type="match status" value="1"/>
</dbReference>
<dbReference type="InterPro" id="IPR036034">
    <property type="entry name" value="PDZ_sf"/>
</dbReference>
<keyword evidence="7" id="KW-0378">Hydrolase</keyword>
<evidence type="ECO:0000256" key="4">
    <source>
        <dbReference type="ARBA" id="ARBA00023136"/>
    </source>
</evidence>
<dbReference type="GO" id="GO:0016020">
    <property type="term" value="C:membrane"/>
    <property type="evidence" value="ECO:0007669"/>
    <property type="project" value="InterPro"/>
</dbReference>
<feature type="transmembrane region" description="Helical" evidence="5">
    <location>
        <begin position="308"/>
        <end position="330"/>
    </location>
</feature>
<dbReference type="Pfam" id="PF17820">
    <property type="entry name" value="PDZ_6"/>
    <property type="match status" value="1"/>
</dbReference>
<evidence type="ECO:0000256" key="5">
    <source>
        <dbReference type="SAM" id="Phobius"/>
    </source>
</evidence>
<dbReference type="PANTHER" id="PTHR13325">
    <property type="entry name" value="PROTEASE M50 MEMBRANE-BOUND TRANSCRIPTION FACTOR SITE 2 PROTEASE"/>
    <property type="match status" value="1"/>
</dbReference>
<dbReference type="Proteomes" id="UP000594121">
    <property type="component" value="Chromosome"/>
</dbReference>
<dbReference type="InterPro" id="IPR001478">
    <property type="entry name" value="PDZ"/>
</dbReference>
<dbReference type="PRINTS" id="PR01000">
    <property type="entry name" value="SREBPS2PTASE"/>
</dbReference>
<keyword evidence="2 5" id="KW-0812">Transmembrane</keyword>
<dbReference type="Gene3D" id="2.30.42.10">
    <property type="match status" value="1"/>
</dbReference>
<feature type="transmembrane region" description="Helical" evidence="5">
    <location>
        <begin position="351"/>
        <end position="378"/>
    </location>
</feature>
<protein>
    <submittedName>
        <fullName evidence="7">Site-2 protease family protein</fullName>
    </submittedName>
</protein>
<dbReference type="AlphaFoldDB" id="A0A7L9FIH4"/>
<proteinExistence type="predicted"/>
<dbReference type="GeneID" id="59148816"/>
<dbReference type="InterPro" id="IPR041489">
    <property type="entry name" value="PDZ_6"/>
</dbReference>
<keyword evidence="8" id="KW-1185">Reference proteome</keyword>
<evidence type="ECO:0000259" key="6">
    <source>
        <dbReference type="PROSITE" id="PS50106"/>
    </source>
</evidence>
<name>A0A7L9FIH4_9CREN</name>
<feature type="transmembrane region" description="Helical" evidence="5">
    <location>
        <begin position="187"/>
        <end position="210"/>
    </location>
</feature>
<evidence type="ECO:0000256" key="3">
    <source>
        <dbReference type="ARBA" id="ARBA00022989"/>
    </source>
</evidence>
<dbReference type="GO" id="GO:0004222">
    <property type="term" value="F:metalloendopeptidase activity"/>
    <property type="evidence" value="ECO:0007669"/>
    <property type="project" value="InterPro"/>
</dbReference>
<feature type="transmembrane region" description="Helical" evidence="5">
    <location>
        <begin position="12"/>
        <end position="29"/>
    </location>
</feature>
<dbReference type="RefSeq" id="WP_192819403.1">
    <property type="nucleotide sequence ID" value="NZ_CP062310.1"/>
</dbReference>
<dbReference type="InterPro" id="IPR008915">
    <property type="entry name" value="Peptidase_M50"/>
</dbReference>
<dbReference type="PROSITE" id="PS50106">
    <property type="entry name" value="PDZ"/>
    <property type="match status" value="1"/>
</dbReference>
<organism evidence="7 8">
    <name type="scientific">Infirmifilum lucidum</name>
    <dbReference type="NCBI Taxonomy" id="2776706"/>
    <lineage>
        <taxon>Archaea</taxon>
        <taxon>Thermoproteota</taxon>
        <taxon>Thermoprotei</taxon>
        <taxon>Thermofilales</taxon>
        <taxon>Thermofilaceae</taxon>
        <taxon>Infirmifilum</taxon>
    </lineage>
</organism>
<keyword evidence="3 5" id="KW-1133">Transmembrane helix</keyword>
<dbReference type="SMART" id="SM00228">
    <property type="entry name" value="PDZ"/>
    <property type="match status" value="1"/>
</dbReference>
<evidence type="ECO:0000313" key="7">
    <source>
        <dbReference type="EMBL" id="QOJ79431.1"/>
    </source>
</evidence>
<dbReference type="SUPFAM" id="SSF50156">
    <property type="entry name" value="PDZ domain-like"/>
    <property type="match status" value="1"/>
</dbReference>
<sequence length="381" mass="41304">MEYRQISSFDGNLLLIMSILAVYTVALLVQRRKPKTAERLGLKLEGGVLIFRTEKFNDTIRGFASKHLRAVKLFGDLSAFAGFALMVYGLYFFHANLLSFFSEPEAASPVSPIVPGLNVGVDVLPYFLLAVFLAIVPHELAHALTASAEGIPLKSTGLFLAVVFPGGFAEIDEEHLEKAGLKTKLRVLSSGSVANILTFLFLLLLALLLVQPLGVRVTGTLPGYPAEGVLKPGDVILSVNGVRAPTLEDFSRLMAKHRPGDTVTLTILRNSVKLNVSITLAPRPENSSRGFLGIQIQQSVSNEDVYNIVSWGLIVTSSVAVINMLPIVPLDGGRIFRAIVEKLLGQSKARTVTVATTAYTIFLVALNIFLSTNIYGLLRFP</sequence>